<dbReference type="SUPFAM" id="SSF53098">
    <property type="entry name" value="Ribonuclease H-like"/>
    <property type="match status" value="1"/>
</dbReference>
<evidence type="ECO:0000313" key="3">
    <source>
        <dbReference type="Proteomes" id="UP001459277"/>
    </source>
</evidence>
<dbReference type="InterPro" id="IPR032675">
    <property type="entry name" value="LRR_dom_sf"/>
</dbReference>
<reference evidence="2 3" key="1">
    <citation type="submission" date="2024-01" db="EMBL/GenBank/DDBJ databases">
        <title>A telomere-to-telomere, gap-free genome of sweet tea (Lithocarpus litseifolius).</title>
        <authorList>
            <person name="Zhou J."/>
        </authorList>
    </citation>
    <scope>NUCLEOTIDE SEQUENCE [LARGE SCALE GENOMIC DNA]</scope>
    <source>
        <strain evidence="2">Zhou-2022a</strain>
        <tissue evidence="2">Leaf</tissue>
    </source>
</reference>
<dbReference type="GO" id="GO:0004523">
    <property type="term" value="F:RNA-DNA hybrid ribonuclease activity"/>
    <property type="evidence" value="ECO:0007669"/>
    <property type="project" value="InterPro"/>
</dbReference>
<dbReference type="GO" id="GO:0003676">
    <property type="term" value="F:nucleic acid binding"/>
    <property type="evidence" value="ECO:0007669"/>
    <property type="project" value="InterPro"/>
</dbReference>
<dbReference type="SUPFAM" id="SSF52058">
    <property type="entry name" value="L domain-like"/>
    <property type="match status" value="1"/>
</dbReference>
<dbReference type="PANTHER" id="PTHR47074">
    <property type="entry name" value="BNAC02G40300D PROTEIN"/>
    <property type="match status" value="1"/>
</dbReference>
<dbReference type="InterPro" id="IPR052929">
    <property type="entry name" value="RNase_H-like_EbsB-rel"/>
</dbReference>
<protein>
    <recommendedName>
        <fullName evidence="1">RNase H type-1 domain-containing protein</fullName>
    </recommendedName>
</protein>
<comment type="caution">
    <text evidence="2">The sequence shown here is derived from an EMBL/GenBank/DDBJ whole genome shotgun (WGS) entry which is preliminary data.</text>
</comment>
<sequence>MCFKYMKQLKHLYLPSYYRVCGKLELGNLYYLQTLENVQPKTIQIPTGFKFNRLRDLDVDTTEQAQEDGLHILVSICPYIYKLTLYGVIKKFPEVHQFSLNIAEMSLTLTSLEEDPMAILEKLPNLKSLRCSHKAFLGKKMVCSERGFPWLQSLCLFGFYELEELRVEEGAMPSLQRLKIGYCKRLVASIPQAIGSVWRPPNQSWFKLNFDAAIFAEQKSSGFGAVIRNNQGEVMAAMATKGPPVSCSEEAETMACRKALEFAVDAGFHELIVEGDNITVMRAVSSSTRNFSMLGTVIADIHCLLCGLRGISISCVHRDGNRVAHVLAKFAKGIDEDMYWIEEVPQVAEDSVYQDSILMNS</sequence>
<proteinExistence type="predicted"/>
<dbReference type="InterPro" id="IPR036397">
    <property type="entry name" value="RNaseH_sf"/>
</dbReference>
<feature type="domain" description="RNase H type-1" evidence="1">
    <location>
        <begin position="209"/>
        <end position="331"/>
    </location>
</feature>
<keyword evidence="3" id="KW-1185">Reference proteome</keyword>
<dbReference type="CDD" id="cd06222">
    <property type="entry name" value="RNase_H_like"/>
    <property type="match status" value="1"/>
</dbReference>
<accession>A0AAW2BPN3</accession>
<dbReference type="InterPro" id="IPR044730">
    <property type="entry name" value="RNase_H-like_dom_plant"/>
</dbReference>
<dbReference type="InterPro" id="IPR002156">
    <property type="entry name" value="RNaseH_domain"/>
</dbReference>
<dbReference type="PANTHER" id="PTHR47074:SF48">
    <property type="entry name" value="POLYNUCLEOTIDYL TRANSFERASE, RIBONUCLEASE H-LIKE SUPERFAMILY PROTEIN"/>
    <property type="match status" value="1"/>
</dbReference>
<dbReference type="AlphaFoldDB" id="A0AAW2BPN3"/>
<dbReference type="EMBL" id="JAZDWU010000010">
    <property type="protein sequence ID" value="KAK9987891.1"/>
    <property type="molecule type" value="Genomic_DNA"/>
</dbReference>
<name>A0AAW2BPN3_9ROSI</name>
<gene>
    <name evidence="2" type="ORF">SO802_028130</name>
</gene>
<dbReference type="Gene3D" id="3.80.10.10">
    <property type="entry name" value="Ribonuclease Inhibitor"/>
    <property type="match status" value="1"/>
</dbReference>
<dbReference type="Pfam" id="PF13456">
    <property type="entry name" value="RVT_3"/>
    <property type="match status" value="1"/>
</dbReference>
<dbReference type="Gene3D" id="3.30.420.10">
    <property type="entry name" value="Ribonuclease H-like superfamily/Ribonuclease H"/>
    <property type="match status" value="1"/>
</dbReference>
<dbReference type="Proteomes" id="UP001459277">
    <property type="component" value="Unassembled WGS sequence"/>
</dbReference>
<evidence type="ECO:0000313" key="2">
    <source>
        <dbReference type="EMBL" id="KAK9987891.1"/>
    </source>
</evidence>
<organism evidence="2 3">
    <name type="scientific">Lithocarpus litseifolius</name>
    <dbReference type="NCBI Taxonomy" id="425828"/>
    <lineage>
        <taxon>Eukaryota</taxon>
        <taxon>Viridiplantae</taxon>
        <taxon>Streptophyta</taxon>
        <taxon>Embryophyta</taxon>
        <taxon>Tracheophyta</taxon>
        <taxon>Spermatophyta</taxon>
        <taxon>Magnoliopsida</taxon>
        <taxon>eudicotyledons</taxon>
        <taxon>Gunneridae</taxon>
        <taxon>Pentapetalae</taxon>
        <taxon>rosids</taxon>
        <taxon>fabids</taxon>
        <taxon>Fagales</taxon>
        <taxon>Fagaceae</taxon>
        <taxon>Lithocarpus</taxon>
    </lineage>
</organism>
<dbReference type="InterPro" id="IPR012337">
    <property type="entry name" value="RNaseH-like_sf"/>
</dbReference>
<evidence type="ECO:0000259" key="1">
    <source>
        <dbReference type="Pfam" id="PF13456"/>
    </source>
</evidence>